<protein>
    <submittedName>
        <fullName evidence="1">Uncharacterized protein</fullName>
    </submittedName>
</protein>
<reference evidence="1" key="1">
    <citation type="submission" date="2020-05" db="EMBL/GenBank/DDBJ databases">
        <title>Large-scale comparative analyses of tick genomes elucidate their genetic diversity and vector capacities.</title>
        <authorList>
            <person name="Jia N."/>
            <person name="Wang J."/>
            <person name="Shi W."/>
            <person name="Du L."/>
            <person name="Sun Y."/>
            <person name="Zhan W."/>
            <person name="Jiang J."/>
            <person name="Wang Q."/>
            <person name="Zhang B."/>
            <person name="Ji P."/>
            <person name="Sakyi L.B."/>
            <person name="Cui X."/>
            <person name="Yuan T."/>
            <person name="Jiang B."/>
            <person name="Yang W."/>
            <person name="Lam T.T.-Y."/>
            <person name="Chang Q."/>
            <person name="Ding S."/>
            <person name="Wang X."/>
            <person name="Zhu J."/>
            <person name="Ruan X."/>
            <person name="Zhao L."/>
            <person name="Wei J."/>
            <person name="Que T."/>
            <person name="Du C."/>
            <person name="Cheng J."/>
            <person name="Dai P."/>
            <person name="Han X."/>
            <person name="Huang E."/>
            <person name="Gao Y."/>
            <person name="Liu J."/>
            <person name="Shao H."/>
            <person name="Ye R."/>
            <person name="Li L."/>
            <person name="Wei W."/>
            <person name="Wang X."/>
            <person name="Wang C."/>
            <person name="Yang T."/>
            <person name="Huo Q."/>
            <person name="Li W."/>
            <person name="Guo W."/>
            <person name="Chen H."/>
            <person name="Zhou L."/>
            <person name="Ni X."/>
            <person name="Tian J."/>
            <person name="Zhou Y."/>
            <person name="Sheng Y."/>
            <person name="Liu T."/>
            <person name="Pan Y."/>
            <person name="Xia L."/>
            <person name="Li J."/>
            <person name="Zhao F."/>
            <person name="Cao W."/>
        </authorList>
    </citation>
    <scope>NUCLEOTIDE SEQUENCE</scope>
    <source>
        <strain evidence="1">Dsil-2018</strain>
    </source>
</reference>
<gene>
    <name evidence="1" type="ORF">HPB49_008749</name>
</gene>
<comment type="caution">
    <text evidence="1">The sequence shown here is derived from an EMBL/GenBank/DDBJ whole genome shotgun (WGS) entry which is preliminary data.</text>
</comment>
<dbReference type="Proteomes" id="UP000821865">
    <property type="component" value="Chromosome 2"/>
</dbReference>
<name>A0ACB8DBZ9_DERSI</name>
<sequence>MFSKVVLCCLLAIAASAPVEEYPPQPYSFSYDTTDEFGTRLTREETGDANNNKVGSYSYTDAAGVSRTVKYTADAEGFHVTVETNEPGTKSSNPADALYTSNAVEVAPAPAAAVVAKPVEVKAPAVKPVVVQAAPAPVAVHAIHAVHPAQYAVHAAPVAYATAHHVTPVTFVHQAPFTFGKAKA</sequence>
<evidence type="ECO:0000313" key="2">
    <source>
        <dbReference type="Proteomes" id="UP000821865"/>
    </source>
</evidence>
<organism evidence="1 2">
    <name type="scientific">Dermacentor silvarum</name>
    <name type="common">Tick</name>
    <dbReference type="NCBI Taxonomy" id="543639"/>
    <lineage>
        <taxon>Eukaryota</taxon>
        <taxon>Metazoa</taxon>
        <taxon>Ecdysozoa</taxon>
        <taxon>Arthropoda</taxon>
        <taxon>Chelicerata</taxon>
        <taxon>Arachnida</taxon>
        <taxon>Acari</taxon>
        <taxon>Parasitiformes</taxon>
        <taxon>Ixodida</taxon>
        <taxon>Ixodoidea</taxon>
        <taxon>Ixodidae</taxon>
        <taxon>Rhipicephalinae</taxon>
        <taxon>Dermacentor</taxon>
    </lineage>
</organism>
<keyword evidence="2" id="KW-1185">Reference proteome</keyword>
<evidence type="ECO:0000313" key="1">
    <source>
        <dbReference type="EMBL" id="KAH7965561.1"/>
    </source>
</evidence>
<dbReference type="EMBL" id="CM023471">
    <property type="protein sequence ID" value="KAH7965561.1"/>
    <property type="molecule type" value="Genomic_DNA"/>
</dbReference>
<accession>A0ACB8DBZ9</accession>
<proteinExistence type="predicted"/>